<dbReference type="Proteomes" id="UP000526083">
    <property type="component" value="Unassembled WGS sequence"/>
</dbReference>
<evidence type="ECO:0000256" key="2">
    <source>
        <dbReference type="ARBA" id="ARBA00007257"/>
    </source>
</evidence>
<evidence type="ECO:0000256" key="7">
    <source>
        <dbReference type="SAM" id="MobiDB-lite"/>
    </source>
</evidence>
<proteinExistence type="inferred from homology"/>
<reference evidence="8 9" key="1">
    <citation type="submission" date="2020-07" db="EMBL/GenBank/DDBJ databases">
        <title>Sequencing the genomes of 1000 actinobacteria strains.</title>
        <authorList>
            <person name="Klenk H.-P."/>
        </authorList>
    </citation>
    <scope>NUCLEOTIDE SEQUENCE [LARGE SCALE GENOMIC DNA]</scope>
    <source>
        <strain evidence="8 9">DSM 27576</strain>
    </source>
</reference>
<name>A0A7W3PL26_9MICO</name>
<dbReference type="InterPro" id="IPR013783">
    <property type="entry name" value="Ig-like_fold"/>
</dbReference>
<dbReference type="Pfam" id="PF13620">
    <property type="entry name" value="CarboxypepD_reg"/>
    <property type="match status" value="4"/>
</dbReference>
<keyword evidence="9" id="KW-1185">Reference proteome</keyword>
<comment type="caution">
    <text evidence="8">The sequence shown here is derived from an EMBL/GenBank/DDBJ whole genome shotgun (WGS) entry which is preliminary data.</text>
</comment>
<dbReference type="RefSeq" id="WP_167048690.1">
    <property type="nucleotide sequence ID" value="NZ_JAAOZB010000002.1"/>
</dbReference>
<protein>
    <recommendedName>
        <fullName evidence="3">alpha-amylase</fullName>
        <ecNumber evidence="3">3.2.1.1</ecNumber>
    </recommendedName>
    <alternativeName>
        <fullName evidence="6">1,4-alpha-D-glucan glucanohydrolase</fullName>
    </alternativeName>
</protein>
<dbReference type="SUPFAM" id="SSF49452">
    <property type="entry name" value="Starch-binding domain-like"/>
    <property type="match status" value="3"/>
</dbReference>
<evidence type="ECO:0000313" key="9">
    <source>
        <dbReference type="Proteomes" id="UP000526083"/>
    </source>
</evidence>
<dbReference type="AlphaFoldDB" id="A0A7W3PL26"/>
<dbReference type="EC" id="3.2.1.1" evidence="3"/>
<evidence type="ECO:0000256" key="4">
    <source>
        <dbReference type="ARBA" id="ARBA00022525"/>
    </source>
</evidence>
<comment type="catalytic activity">
    <reaction evidence="1">
        <text>Endohydrolysis of (1-&gt;4)-alpha-D-glucosidic linkages in polysaccharides containing three or more (1-&gt;4)-alpha-linked D-glucose units.</text>
        <dbReference type="EC" id="3.2.1.1"/>
    </reaction>
</comment>
<feature type="region of interest" description="Disordered" evidence="7">
    <location>
        <begin position="405"/>
        <end position="428"/>
    </location>
</feature>
<evidence type="ECO:0000256" key="1">
    <source>
        <dbReference type="ARBA" id="ARBA00000548"/>
    </source>
</evidence>
<keyword evidence="5" id="KW-0732">Signal</keyword>
<dbReference type="GO" id="GO:0030246">
    <property type="term" value="F:carbohydrate binding"/>
    <property type="evidence" value="ECO:0007669"/>
    <property type="project" value="InterPro"/>
</dbReference>
<keyword evidence="8" id="KW-0560">Oxidoreductase</keyword>
<dbReference type="PANTHER" id="PTHR36108">
    <property type="entry name" value="COLOSSIN-B-RELATED"/>
    <property type="match status" value="1"/>
</dbReference>
<dbReference type="Gene3D" id="2.60.40.2700">
    <property type="match status" value="6"/>
</dbReference>
<dbReference type="EMBL" id="JACGWY010000001">
    <property type="protein sequence ID" value="MBA8815698.1"/>
    <property type="molecule type" value="Genomic_DNA"/>
</dbReference>
<gene>
    <name evidence="8" type="ORF">FHX48_000750</name>
</gene>
<dbReference type="Gene3D" id="2.60.40.10">
    <property type="entry name" value="Immunoglobulins"/>
    <property type="match status" value="2"/>
</dbReference>
<dbReference type="GO" id="GO:0004556">
    <property type="term" value="F:alpha-amylase activity"/>
    <property type="evidence" value="ECO:0007669"/>
    <property type="project" value="UniProtKB-EC"/>
</dbReference>
<evidence type="ECO:0000313" key="8">
    <source>
        <dbReference type="EMBL" id="MBA8815698.1"/>
    </source>
</evidence>
<evidence type="ECO:0000256" key="3">
    <source>
        <dbReference type="ARBA" id="ARBA00012595"/>
    </source>
</evidence>
<dbReference type="GO" id="GO:0051213">
    <property type="term" value="F:dioxygenase activity"/>
    <property type="evidence" value="ECO:0007669"/>
    <property type="project" value="UniProtKB-KW"/>
</dbReference>
<dbReference type="PANTHER" id="PTHR36108:SF13">
    <property type="entry name" value="COLOSSIN-B-RELATED"/>
    <property type="match status" value="1"/>
</dbReference>
<dbReference type="InterPro" id="IPR013784">
    <property type="entry name" value="Carb-bd-like_fold"/>
</dbReference>
<dbReference type="SUPFAM" id="SSF49464">
    <property type="entry name" value="Carboxypeptidase regulatory domain-like"/>
    <property type="match status" value="2"/>
</dbReference>
<dbReference type="GO" id="GO:0005975">
    <property type="term" value="P:carbohydrate metabolic process"/>
    <property type="evidence" value="ECO:0007669"/>
    <property type="project" value="UniProtKB-ARBA"/>
</dbReference>
<keyword evidence="4" id="KW-0964">Secreted</keyword>
<dbReference type="SUPFAM" id="SSF49478">
    <property type="entry name" value="Cna protein B-type domain"/>
    <property type="match status" value="1"/>
</dbReference>
<dbReference type="InterPro" id="IPR008969">
    <property type="entry name" value="CarboxyPept-like_regulatory"/>
</dbReference>
<accession>A0A7W3PL26</accession>
<sequence>MENRLFGTDAPGISVRFLLRAALTAVVAVALAVSTVQPAAAEVLAAPATSVSGTVTGAEGQPLSGGLVYLMKETAPSWSYTAYAETDANGAYRIEGAAAGTYTLRFFPVNGHVGEWWNNEAADWAAKSFELTAGAQLVGMDAQLSTGASISGTVTDTAGVVVPHATVHLYGMSSTWRWLKTVVADDAGAYSFGVIDPGTYAVKATPLPETRLVDQWWIDPTQSSTKTRFQVSRDQTVTGIDVQLPYGAQIRGTVTDQSGEPLRDAIVALSAPANIEYPKTAPTFSTRTDSEGGYSFDLLKAGEYALDVHAAEGANFLSTSSRGLIVGAGEMIAGKDFALQAGGVVSGTVTGRGGLPVAGARVRLSSKDSGGFIGEAFADENGVYRIEKVVAGSYSLYFSEPASGGMGGPGGNPDHFDQQWRDSPNSSASKYFDVAPGQHLSGMDAALIPKAAISGTVTDADGNLLSADVSLYSVKDGQLTPVIHPVRRIDGQYRINGLSAGTYTLKFAAANYLAQWWGNAREKSHAQTFEVGAGQILTGADAVLELGGSITGTVTQKDGTPVRSGFISVYKVGDDGPELFTNQLTDMDGRYLIGGLADGDYTIRFSSPFSGATFVKEWWKDSQDAEHSSIIRVVEGEASVGIDASLALDSVRVSVPVVSGTAAMGAKLTASVSRTPTSAALAYEWRADGVVIEGATDKFLTLQAEEVGKKITVRVTGSDPRYLTGAAVSEATPVVAAAKLRAETPWMSGSPTTGGTLTAHADYWTSGTTFTYEWFANGVVIAGATSASMVVKSTHAGKMISVRVTGSKPGYSSVRLASPLSSAVYLARTPTVTGTPILGSTLTANSGTWTAGSALKYQWYAAGSAIKGATSSKLKLTSAHAGKEITVRVTGSLTGYLTTARTSAPTAKTATVATPTISGAAATGVPLTAKPGKWTTHTSFTYRWYANGEAIAGATASTFTPTSAQAGKSIKVKVTGSQSGYPTVAKVSSSTKLVYRAATPKISGTAVVGSTMTVVPGKWTTGTHYSYQWYANGSPLKNATSSTLKLTRAHADKQITVRVIGGLRGYPTLPRVSSATLKVMTAGSVSVAGKAAVGSTLTADRGTWAKGTVFTYQWYANGVAVSGAKSREFTVTKSHVGKQLAVRVTGKLPGYSTIAKYSAKTKSVTK</sequence>
<evidence type="ECO:0000256" key="6">
    <source>
        <dbReference type="ARBA" id="ARBA00030238"/>
    </source>
</evidence>
<comment type="similarity">
    <text evidence="2">Belongs to the serine-aspartate repeat-containing protein (SDr) family.</text>
</comment>
<keyword evidence="8" id="KW-0223">Dioxygenase</keyword>
<dbReference type="Gene3D" id="2.60.40.1120">
    <property type="entry name" value="Carboxypeptidase-like, regulatory domain"/>
    <property type="match status" value="4"/>
</dbReference>
<organism evidence="8 9">
    <name type="scientific">Microbacterium halimionae</name>
    <dbReference type="NCBI Taxonomy" id="1526413"/>
    <lineage>
        <taxon>Bacteria</taxon>
        <taxon>Bacillati</taxon>
        <taxon>Actinomycetota</taxon>
        <taxon>Actinomycetes</taxon>
        <taxon>Micrococcales</taxon>
        <taxon>Microbacteriaceae</taxon>
        <taxon>Microbacterium</taxon>
    </lineage>
</organism>
<evidence type="ECO:0000256" key="5">
    <source>
        <dbReference type="ARBA" id="ARBA00022729"/>
    </source>
</evidence>